<protein>
    <submittedName>
        <fullName evidence="2">Uncharacterized protein</fullName>
    </submittedName>
</protein>
<evidence type="ECO:0000313" key="3">
    <source>
        <dbReference type="Proteomes" id="UP000178076"/>
    </source>
</evidence>
<organism evidence="2 3">
    <name type="scientific">Candidatus Roizmanbacteria bacterium RIFCSPHIGHO2_12_FULL_42_10</name>
    <dbReference type="NCBI Taxonomy" id="1802053"/>
    <lineage>
        <taxon>Bacteria</taxon>
        <taxon>Candidatus Roizmaniibacteriota</taxon>
    </lineage>
</organism>
<accession>A0A1F7I560</accession>
<sequence>MGKSSGFTYLEILIVIMVTTLLALAGKVAYSNFNVRKQLEAETKKAISYFDLARTQTIAGEKPCDTFEGFFSVFATQPGDTIELEVLPAGCPSQTAYTFPEGYSLASGNFLINYEPFGTGVNGSTCLILLQNSTDACAKLSFDQSGNLEDIITSGASCSCP</sequence>
<evidence type="ECO:0000313" key="2">
    <source>
        <dbReference type="EMBL" id="OGK38506.1"/>
    </source>
</evidence>
<name>A0A1F7I560_9BACT</name>
<evidence type="ECO:0000256" key="1">
    <source>
        <dbReference type="SAM" id="Phobius"/>
    </source>
</evidence>
<dbReference type="Proteomes" id="UP000178076">
    <property type="component" value="Unassembled WGS sequence"/>
</dbReference>
<feature type="transmembrane region" description="Helical" evidence="1">
    <location>
        <begin position="6"/>
        <end position="30"/>
    </location>
</feature>
<dbReference type="EMBL" id="MGAD01000018">
    <property type="protein sequence ID" value="OGK38506.1"/>
    <property type="molecule type" value="Genomic_DNA"/>
</dbReference>
<keyword evidence="1" id="KW-1133">Transmembrane helix</keyword>
<proteinExistence type="predicted"/>
<gene>
    <name evidence="2" type="ORF">A3F32_02760</name>
</gene>
<keyword evidence="1" id="KW-0812">Transmembrane</keyword>
<dbReference type="AlphaFoldDB" id="A0A1F7I560"/>
<comment type="caution">
    <text evidence="2">The sequence shown here is derived from an EMBL/GenBank/DDBJ whole genome shotgun (WGS) entry which is preliminary data.</text>
</comment>
<keyword evidence="1" id="KW-0472">Membrane</keyword>
<reference evidence="2 3" key="1">
    <citation type="journal article" date="2016" name="Nat. Commun.">
        <title>Thousands of microbial genomes shed light on interconnected biogeochemical processes in an aquifer system.</title>
        <authorList>
            <person name="Anantharaman K."/>
            <person name="Brown C.T."/>
            <person name="Hug L.A."/>
            <person name="Sharon I."/>
            <person name="Castelle C.J."/>
            <person name="Probst A.J."/>
            <person name="Thomas B.C."/>
            <person name="Singh A."/>
            <person name="Wilkins M.J."/>
            <person name="Karaoz U."/>
            <person name="Brodie E.L."/>
            <person name="Williams K.H."/>
            <person name="Hubbard S.S."/>
            <person name="Banfield J.F."/>
        </authorList>
    </citation>
    <scope>NUCLEOTIDE SEQUENCE [LARGE SCALE GENOMIC DNA]</scope>
</reference>